<evidence type="ECO:0000313" key="3">
    <source>
        <dbReference type="Proteomes" id="UP000322454"/>
    </source>
</evidence>
<organism evidence="2 3">
    <name type="scientific">Candidatus Acidulodesulfobacterium acidiphilum</name>
    <dbReference type="NCBI Taxonomy" id="2597224"/>
    <lineage>
        <taxon>Bacteria</taxon>
        <taxon>Deltaproteobacteria</taxon>
        <taxon>Candidatus Acidulodesulfobacterales</taxon>
        <taxon>Candidatus Acidulodesulfobacterium</taxon>
    </lineage>
</organism>
<dbReference type="AlphaFoldDB" id="A0A520XB14"/>
<feature type="transmembrane region" description="Helical" evidence="1">
    <location>
        <begin position="6"/>
        <end position="25"/>
    </location>
</feature>
<gene>
    <name evidence="2" type="ORF">EVJ48_07110</name>
</gene>
<sequence>MSKPYWFLNSITFILAFMGMIIFFAPAKSFAYNNNTLIPSQTIYRIRAGAAESIKFKVYSNEILRGSFITTENITVYLLTPYEYFRLGQYPFSYIDTTGKVRQGSIQWLVNPGTYYLVFDNRNIILETNVMIQSSFELSSE</sequence>
<comment type="caution">
    <text evidence="2">The sequence shown here is derived from an EMBL/GenBank/DDBJ whole genome shotgun (WGS) entry which is preliminary data.</text>
</comment>
<keyword evidence="1" id="KW-0472">Membrane</keyword>
<evidence type="ECO:0000313" key="2">
    <source>
        <dbReference type="EMBL" id="RZV38410.1"/>
    </source>
</evidence>
<keyword evidence="1" id="KW-1133">Transmembrane helix</keyword>
<reference evidence="2 3" key="1">
    <citation type="submission" date="2019-01" db="EMBL/GenBank/DDBJ databases">
        <title>Insights into ecological role of a new deltaproteobacterial order Candidatus Sinidesulfobacterales (Sva0485) by metagenomics and metatranscriptomics.</title>
        <authorList>
            <person name="Tan S."/>
            <person name="Liu J."/>
            <person name="Fang Y."/>
            <person name="Hedlund B."/>
            <person name="Lian Z.-H."/>
            <person name="Huang L.-Y."/>
            <person name="Li J.-T."/>
            <person name="Huang L.-N."/>
            <person name="Li W.-J."/>
            <person name="Jiang H.-C."/>
            <person name="Dong H.-L."/>
            <person name="Shu W.-S."/>
        </authorList>
    </citation>
    <scope>NUCLEOTIDE SEQUENCE [LARGE SCALE GENOMIC DNA]</scope>
    <source>
        <strain evidence="2">AP4</strain>
    </source>
</reference>
<proteinExistence type="predicted"/>
<name>A0A520XB14_9DELT</name>
<accession>A0A520XB14</accession>
<protein>
    <submittedName>
        <fullName evidence="2">Uncharacterized protein</fullName>
    </submittedName>
</protein>
<dbReference type="Proteomes" id="UP000322454">
    <property type="component" value="Unassembled WGS sequence"/>
</dbReference>
<dbReference type="EMBL" id="SHMQ01000019">
    <property type="protein sequence ID" value="RZV38410.1"/>
    <property type="molecule type" value="Genomic_DNA"/>
</dbReference>
<evidence type="ECO:0000256" key="1">
    <source>
        <dbReference type="SAM" id="Phobius"/>
    </source>
</evidence>
<keyword evidence="1" id="KW-0812">Transmembrane</keyword>